<proteinExistence type="predicted"/>
<sequence length="255" mass="29704">MRKSNYLTPTGQDHEHWIATSMNAKVILQALSENTTILVKAEPGGQWFVPKKLLHLQSRMLARSTQLEWEMPKAFGRPAVELFLQWLLTGDYQEYDMLVPLLSYTNYQDYNKTLVPYVESSEGQSMSYFVKAGMLAWKLGEYLEAPRFQNHAMIRLFHALSCTDNDWWINADMCKMAMHNSAGNSARNTLGELFEDILMRNWGDKTIIERDDSEKWRQMLSEGELFKRFVGATMMPLEDRQLVPLKLIDYMVKEN</sequence>
<evidence type="ECO:0000313" key="1">
    <source>
        <dbReference type="EMBL" id="KAF2870065.1"/>
    </source>
</evidence>
<accession>A0A7C8MLT3</accession>
<evidence type="ECO:0000313" key="2">
    <source>
        <dbReference type="Proteomes" id="UP000481861"/>
    </source>
</evidence>
<evidence type="ECO:0008006" key="3">
    <source>
        <dbReference type="Google" id="ProtNLM"/>
    </source>
</evidence>
<organism evidence="1 2">
    <name type="scientific">Massariosphaeria phaeospora</name>
    <dbReference type="NCBI Taxonomy" id="100035"/>
    <lineage>
        <taxon>Eukaryota</taxon>
        <taxon>Fungi</taxon>
        <taxon>Dikarya</taxon>
        <taxon>Ascomycota</taxon>
        <taxon>Pezizomycotina</taxon>
        <taxon>Dothideomycetes</taxon>
        <taxon>Pleosporomycetidae</taxon>
        <taxon>Pleosporales</taxon>
        <taxon>Pleosporales incertae sedis</taxon>
        <taxon>Massariosphaeria</taxon>
    </lineage>
</organism>
<name>A0A7C8MLT3_9PLEO</name>
<keyword evidence="2" id="KW-1185">Reference proteome</keyword>
<dbReference type="AlphaFoldDB" id="A0A7C8MLT3"/>
<gene>
    <name evidence="1" type="ORF">BDV95DRAFT_595634</name>
</gene>
<dbReference type="Proteomes" id="UP000481861">
    <property type="component" value="Unassembled WGS sequence"/>
</dbReference>
<reference evidence="1 2" key="1">
    <citation type="submission" date="2020-01" db="EMBL/GenBank/DDBJ databases">
        <authorList>
            <consortium name="DOE Joint Genome Institute"/>
            <person name="Haridas S."/>
            <person name="Albert R."/>
            <person name="Binder M."/>
            <person name="Bloem J."/>
            <person name="Labutti K."/>
            <person name="Salamov A."/>
            <person name="Andreopoulos B."/>
            <person name="Baker S.E."/>
            <person name="Barry K."/>
            <person name="Bills G."/>
            <person name="Bluhm B.H."/>
            <person name="Cannon C."/>
            <person name="Castanera R."/>
            <person name="Culley D.E."/>
            <person name="Daum C."/>
            <person name="Ezra D."/>
            <person name="Gonzalez J.B."/>
            <person name="Henrissat B."/>
            <person name="Kuo A."/>
            <person name="Liang C."/>
            <person name="Lipzen A."/>
            <person name="Lutzoni F."/>
            <person name="Magnuson J."/>
            <person name="Mondo S."/>
            <person name="Nolan M."/>
            <person name="Ohm R."/>
            <person name="Pangilinan J."/>
            <person name="Park H.-J.H."/>
            <person name="Ramirez L."/>
            <person name="Alfaro M."/>
            <person name="Sun H."/>
            <person name="Tritt A."/>
            <person name="Yoshinaga Y."/>
            <person name="Zwiers L.-H.L."/>
            <person name="Turgeon B.G."/>
            <person name="Goodwin S.B."/>
            <person name="Spatafora J.W."/>
            <person name="Crous P.W."/>
            <person name="Grigoriev I.V."/>
        </authorList>
    </citation>
    <scope>NUCLEOTIDE SEQUENCE [LARGE SCALE GENOMIC DNA]</scope>
    <source>
        <strain evidence="1 2">CBS 611.86</strain>
    </source>
</reference>
<dbReference type="OrthoDB" id="3793483at2759"/>
<dbReference type="EMBL" id="JAADJZ010000014">
    <property type="protein sequence ID" value="KAF2870065.1"/>
    <property type="molecule type" value="Genomic_DNA"/>
</dbReference>
<comment type="caution">
    <text evidence="1">The sequence shown here is derived from an EMBL/GenBank/DDBJ whole genome shotgun (WGS) entry which is preliminary data.</text>
</comment>
<protein>
    <recommendedName>
        <fullName evidence="3">BTB domain-containing protein</fullName>
    </recommendedName>
</protein>